<dbReference type="InterPro" id="IPR000999">
    <property type="entry name" value="RNase_III_dom"/>
</dbReference>
<dbReference type="Gene3D" id="3.30.160.20">
    <property type="match status" value="1"/>
</dbReference>
<dbReference type="GO" id="GO:0003735">
    <property type="term" value="F:structural constituent of ribosome"/>
    <property type="evidence" value="ECO:0007669"/>
    <property type="project" value="TreeGrafter"/>
</dbReference>
<dbReference type="VEuPathDB" id="FungiDB:MELLADRAFT_27059"/>
<dbReference type="CDD" id="cd19873">
    <property type="entry name" value="DSRM_MRPL3_like"/>
    <property type="match status" value="1"/>
</dbReference>
<dbReference type="eggNOG" id="KOG3769">
    <property type="taxonomic scope" value="Eukaryota"/>
</dbReference>
<organism evidence="10">
    <name type="scientific">Melampsora larici-populina (strain 98AG31 / pathotype 3-4-7)</name>
    <name type="common">Poplar leaf rust fungus</name>
    <dbReference type="NCBI Taxonomy" id="747676"/>
    <lineage>
        <taxon>Eukaryota</taxon>
        <taxon>Fungi</taxon>
        <taxon>Dikarya</taxon>
        <taxon>Basidiomycota</taxon>
        <taxon>Pucciniomycotina</taxon>
        <taxon>Pucciniomycetes</taxon>
        <taxon>Pucciniales</taxon>
        <taxon>Melampsoraceae</taxon>
        <taxon>Melampsora</taxon>
    </lineage>
</organism>
<accession>F4SC17</accession>
<keyword evidence="4" id="KW-0496">Mitochondrion</keyword>
<sequence>LHNEELATLGNSLLGVLGAEWIDRRYPHLPNKAFQAALTMYVGPRTCADVSRIWGVCSAAGLSNLTIENKPRPGLLRWRRAETALGQKASGFKQGVLYEDAMASVSRAFVGLVYTLSGMKATREFVAANWLSRKAQVGDLLKFTNPFIVLKYTLAKYDREPPVARLLRESGRASATAMFVVGSYSGSMKLGEAYGTSMKMAEYRAHEDALRRIYLSSSGN</sequence>
<keyword evidence="3" id="KW-0689">Ribosomal protein</keyword>
<evidence type="ECO:0000256" key="1">
    <source>
        <dbReference type="ARBA" id="ARBA00004173"/>
    </source>
</evidence>
<dbReference type="GO" id="GO:0006396">
    <property type="term" value="P:RNA processing"/>
    <property type="evidence" value="ECO:0007669"/>
    <property type="project" value="InterPro"/>
</dbReference>
<feature type="non-terminal residue" evidence="9">
    <location>
        <position position="220"/>
    </location>
</feature>
<name>F4SC17_MELLP</name>
<comment type="subcellular location">
    <subcellularLocation>
        <location evidence="1">Mitochondrion</location>
    </subcellularLocation>
</comment>
<dbReference type="InterPro" id="IPR044443">
    <property type="entry name" value="Ribosomal_mL44_DSRM_fung"/>
</dbReference>
<dbReference type="InterPro" id="IPR036389">
    <property type="entry name" value="RNase_III_sf"/>
</dbReference>
<dbReference type="SUPFAM" id="SSF54768">
    <property type="entry name" value="dsRNA-binding domain-like"/>
    <property type="match status" value="1"/>
</dbReference>
<dbReference type="FunCoup" id="F4SC17">
    <property type="interactions" value="203"/>
</dbReference>
<feature type="domain" description="RNase III" evidence="8">
    <location>
        <begin position="1"/>
        <end position="118"/>
    </location>
</feature>
<dbReference type="GO" id="GO:0004525">
    <property type="term" value="F:ribonuclease III activity"/>
    <property type="evidence" value="ECO:0007669"/>
    <property type="project" value="InterPro"/>
</dbReference>
<dbReference type="GeneID" id="18926972"/>
<evidence type="ECO:0000256" key="5">
    <source>
        <dbReference type="ARBA" id="ARBA00023274"/>
    </source>
</evidence>
<dbReference type="Proteomes" id="UP000001072">
    <property type="component" value="Unassembled WGS sequence"/>
</dbReference>
<dbReference type="Gene3D" id="1.10.1520.10">
    <property type="entry name" value="Ribonuclease III domain"/>
    <property type="match status" value="1"/>
</dbReference>
<dbReference type="PANTHER" id="PTHR11207:SF32">
    <property type="entry name" value="LARGE RIBOSOMAL SUBUNIT PROTEIN ML44"/>
    <property type="match status" value="1"/>
</dbReference>
<reference evidence="10" key="1">
    <citation type="journal article" date="2011" name="Proc. Natl. Acad. Sci. U.S.A.">
        <title>Obligate biotrophy features unraveled by the genomic analysis of rust fungi.</title>
        <authorList>
            <person name="Duplessis S."/>
            <person name="Cuomo C.A."/>
            <person name="Lin Y.-C."/>
            <person name="Aerts A."/>
            <person name="Tisserant E."/>
            <person name="Veneault-Fourrey C."/>
            <person name="Joly D.L."/>
            <person name="Hacquard S."/>
            <person name="Amselem J."/>
            <person name="Cantarel B.L."/>
            <person name="Chiu R."/>
            <person name="Coutinho P.M."/>
            <person name="Feau N."/>
            <person name="Field M."/>
            <person name="Frey P."/>
            <person name="Gelhaye E."/>
            <person name="Goldberg J."/>
            <person name="Grabherr M.G."/>
            <person name="Kodira C.D."/>
            <person name="Kohler A."/>
            <person name="Kuees U."/>
            <person name="Lindquist E.A."/>
            <person name="Lucas S.M."/>
            <person name="Mago R."/>
            <person name="Mauceli E."/>
            <person name="Morin E."/>
            <person name="Murat C."/>
            <person name="Pangilinan J.L."/>
            <person name="Park R."/>
            <person name="Pearson M."/>
            <person name="Quesneville H."/>
            <person name="Rouhier N."/>
            <person name="Sakthikumar S."/>
            <person name="Salamov A.A."/>
            <person name="Schmutz J."/>
            <person name="Selles B."/>
            <person name="Shapiro H."/>
            <person name="Tanguay P."/>
            <person name="Tuskan G.A."/>
            <person name="Henrissat B."/>
            <person name="Van de Peer Y."/>
            <person name="Rouze P."/>
            <person name="Ellis J.G."/>
            <person name="Dodds P.N."/>
            <person name="Schein J.E."/>
            <person name="Zhong S."/>
            <person name="Hamelin R.C."/>
            <person name="Grigoriev I.V."/>
            <person name="Szabo L.J."/>
            <person name="Martin F."/>
        </authorList>
    </citation>
    <scope>NUCLEOTIDE SEQUENCE [LARGE SCALE GENOMIC DNA]</scope>
    <source>
        <strain evidence="10">98AG31 / pathotype 3-4-7</strain>
    </source>
</reference>
<comment type="similarity">
    <text evidence="6">Belongs to the ribonuclease III family. Mitochondrion-specific ribosomal protein mL44 subfamily.</text>
</comment>
<evidence type="ECO:0000256" key="4">
    <source>
        <dbReference type="ARBA" id="ARBA00023128"/>
    </source>
</evidence>
<evidence type="ECO:0000313" key="9">
    <source>
        <dbReference type="EMBL" id="EGF97802.1"/>
    </source>
</evidence>
<proteinExistence type="inferred from homology"/>
<keyword evidence="10" id="KW-1185">Reference proteome</keyword>
<keyword evidence="2" id="KW-0694">RNA-binding</keyword>
<dbReference type="SUPFAM" id="SSF69065">
    <property type="entry name" value="RNase III domain-like"/>
    <property type="match status" value="1"/>
</dbReference>
<dbReference type="EMBL" id="GL883198">
    <property type="protein sequence ID" value="EGF97802.1"/>
    <property type="molecule type" value="Genomic_DNA"/>
</dbReference>
<dbReference type="RefSeq" id="XP_007418909.1">
    <property type="nucleotide sequence ID" value="XM_007418847.1"/>
</dbReference>
<dbReference type="KEGG" id="mlr:MELLADRAFT_27059"/>
<dbReference type="PROSITE" id="PS50142">
    <property type="entry name" value="RNASE_3_2"/>
    <property type="match status" value="1"/>
</dbReference>
<dbReference type="HOGENOM" id="CLU_034765_2_0_1"/>
<dbReference type="PANTHER" id="PTHR11207">
    <property type="entry name" value="RIBONUCLEASE III"/>
    <property type="match status" value="1"/>
</dbReference>
<evidence type="ECO:0000256" key="2">
    <source>
        <dbReference type="ARBA" id="ARBA00022884"/>
    </source>
</evidence>
<evidence type="ECO:0000256" key="7">
    <source>
        <dbReference type="ARBA" id="ARBA00035187"/>
    </source>
</evidence>
<dbReference type="AlphaFoldDB" id="F4SC17"/>
<dbReference type="InterPro" id="IPR044444">
    <property type="entry name" value="Ribosomal_mL44_DSRM_metazoa"/>
</dbReference>
<dbReference type="Pfam" id="PF22892">
    <property type="entry name" value="DSRM_MRPL44"/>
    <property type="match status" value="1"/>
</dbReference>
<dbReference type="GO" id="GO:0003725">
    <property type="term" value="F:double-stranded RNA binding"/>
    <property type="evidence" value="ECO:0007669"/>
    <property type="project" value="InterPro"/>
</dbReference>
<evidence type="ECO:0000313" key="10">
    <source>
        <dbReference type="Proteomes" id="UP000001072"/>
    </source>
</evidence>
<evidence type="ECO:0000256" key="6">
    <source>
        <dbReference type="ARBA" id="ARBA00024034"/>
    </source>
</evidence>
<dbReference type="GO" id="GO:0005739">
    <property type="term" value="C:mitochondrion"/>
    <property type="evidence" value="ECO:0007669"/>
    <property type="project" value="TreeGrafter"/>
</dbReference>
<keyword evidence="5" id="KW-0687">Ribonucleoprotein</keyword>
<dbReference type="OrthoDB" id="67027at2759"/>
<evidence type="ECO:0000256" key="3">
    <source>
        <dbReference type="ARBA" id="ARBA00022980"/>
    </source>
</evidence>
<dbReference type="STRING" id="747676.F4SC17"/>
<gene>
    <name evidence="9" type="ORF">MELLADRAFT_27059</name>
</gene>
<dbReference type="InParanoid" id="F4SC17"/>
<feature type="non-terminal residue" evidence="9">
    <location>
        <position position="1"/>
    </location>
</feature>
<evidence type="ECO:0000259" key="8">
    <source>
        <dbReference type="PROSITE" id="PS50142"/>
    </source>
</evidence>
<protein>
    <recommendedName>
        <fullName evidence="7">Large ribosomal subunit protein mL44</fullName>
    </recommendedName>
</protein>